<reference evidence="2" key="1">
    <citation type="journal article" date="2018" name="Data Brief">
        <title>Genome sequence data from 17 accessions of Ensete ventricosum, a staple food crop for millions in Ethiopia.</title>
        <authorList>
            <person name="Yemataw Z."/>
            <person name="Muzemil S."/>
            <person name="Ambachew D."/>
            <person name="Tripathi L."/>
            <person name="Tesfaye K."/>
            <person name="Chala A."/>
            <person name="Farbos A."/>
            <person name="O'Neill P."/>
            <person name="Moore K."/>
            <person name="Grant M."/>
            <person name="Studholme D.J."/>
        </authorList>
    </citation>
    <scope>NUCLEOTIDE SEQUENCE [LARGE SCALE GENOMIC DNA]</scope>
    <source>
        <tissue evidence="2">Leaf</tissue>
    </source>
</reference>
<feature type="region of interest" description="Disordered" evidence="1">
    <location>
        <begin position="40"/>
        <end position="65"/>
    </location>
</feature>
<dbReference type="AlphaFoldDB" id="A0A444FLK6"/>
<proteinExistence type="predicted"/>
<sequence>MARAGEGLRDTCRLSGGNGPLACWAGSRYRIRLCRKPHLLKKKKRKEKKKKGPPHLPPSSSPAPVIGRRRLSHCLPYYCRRPPFPLLPAAAAATCRPHSHSRLQPSVAHTHTVTTYSLPFPLFPAPHLPPLPAILPRCLLYFAATANSFFFPVGAR</sequence>
<name>A0A444FLK6_ENSVE</name>
<organism evidence="2">
    <name type="scientific">Ensete ventricosum</name>
    <name type="common">Abyssinian banana</name>
    <name type="synonym">Musa ensete</name>
    <dbReference type="NCBI Taxonomy" id="4639"/>
    <lineage>
        <taxon>Eukaryota</taxon>
        <taxon>Viridiplantae</taxon>
        <taxon>Streptophyta</taxon>
        <taxon>Embryophyta</taxon>
        <taxon>Tracheophyta</taxon>
        <taxon>Spermatophyta</taxon>
        <taxon>Magnoliopsida</taxon>
        <taxon>Liliopsida</taxon>
        <taxon>Zingiberales</taxon>
        <taxon>Musaceae</taxon>
        <taxon>Ensete</taxon>
    </lineage>
</organism>
<feature type="compositionally biased region" description="Basic residues" evidence="1">
    <location>
        <begin position="40"/>
        <end position="53"/>
    </location>
</feature>
<protein>
    <submittedName>
        <fullName evidence="2">Uncharacterized protein</fullName>
    </submittedName>
</protein>
<accession>A0A444FLK6</accession>
<evidence type="ECO:0000256" key="1">
    <source>
        <dbReference type="SAM" id="MobiDB-lite"/>
    </source>
</evidence>
<evidence type="ECO:0000313" key="2">
    <source>
        <dbReference type="EMBL" id="RZR71468.1"/>
    </source>
</evidence>
<gene>
    <name evidence="2" type="ORF">BHM03_00005369</name>
</gene>
<dbReference type="Proteomes" id="UP000290560">
    <property type="component" value="Unassembled WGS sequence"/>
</dbReference>
<dbReference type="EMBL" id="KV875536">
    <property type="protein sequence ID" value="RZR71468.1"/>
    <property type="molecule type" value="Genomic_DNA"/>
</dbReference>